<name>A0A9W6HGR5_9MICO</name>
<organism evidence="2 3">
    <name type="scientific">Microbacterium imperiale</name>
    <dbReference type="NCBI Taxonomy" id="33884"/>
    <lineage>
        <taxon>Bacteria</taxon>
        <taxon>Bacillati</taxon>
        <taxon>Actinomycetota</taxon>
        <taxon>Actinomycetes</taxon>
        <taxon>Micrococcales</taxon>
        <taxon>Microbacteriaceae</taxon>
        <taxon>Microbacterium</taxon>
    </lineage>
</organism>
<dbReference type="RefSeq" id="WP_210007487.1">
    <property type="nucleotide sequence ID" value="NZ_BSEO01000005.1"/>
</dbReference>
<proteinExistence type="predicted"/>
<accession>A0A9W6HGR5</accession>
<sequence>MASTDIQALIDGKPSEDPQAVQRAPSRLSERLEALIEKARNRPMDTISFEVTFGEETAEIIVTEIRGDDWVARTRTNPRPGHTIDAKLSCNSDELVESWPGEAVTVAGDHPTPEQWAQIWQLMDAPSRADVVSALWWMHVGKPMQMLQHLRVERREKGTADG</sequence>
<protein>
    <recommendedName>
        <fullName evidence="4">Tail assembly chaperone</fullName>
    </recommendedName>
</protein>
<gene>
    <name evidence="2" type="ORF">GCM10017586_14400</name>
</gene>
<dbReference type="EMBL" id="BSEO01000005">
    <property type="protein sequence ID" value="GLJ79758.1"/>
    <property type="molecule type" value="Genomic_DNA"/>
</dbReference>
<feature type="region of interest" description="Disordered" evidence="1">
    <location>
        <begin position="1"/>
        <end position="26"/>
    </location>
</feature>
<evidence type="ECO:0000313" key="3">
    <source>
        <dbReference type="Proteomes" id="UP001142317"/>
    </source>
</evidence>
<dbReference type="AlphaFoldDB" id="A0A9W6HGR5"/>
<evidence type="ECO:0000256" key="1">
    <source>
        <dbReference type="SAM" id="MobiDB-lite"/>
    </source>
</evidence>
<evidence type="ECO:0000313" key="2">
    <source>
        <dbReference type="EMBL" id="GLJ79758.1"/>
    </source>
</evidence>
<evidence type="ECO:0008006" key="4">
    <source>
        <dbReference type="Google" id="ProtNLM"/>
    </source>
</evidence>
<dbReference type="Proteomes" id="UP001142317">
    <property type="component" value="Unassembled WGS sequence"/>
</dbReference>
<reference evidence="2" key="1">
    <citation type="journal article" date="2014" name="Int. J. Syst. Evol. Microbiol.">
        <title>Complete genome sequence of Corynebacterium casei LMG S-19264T (=DSM 44701T), isolated from a smear-ripened cheese.</title>
        <authorList>
            <consortium name="US DOE Joint Genome Institute (JGI-PGF)"/>
            <person name="Walter F."/>
            <person name="Albersmeier A."/>
            <person name="Kalinowski J."/>
            <person name="Ruckert C."/>
        </authorList>
    </citation>
    <scope>NUCLEOTIDE SEQUENCE</scope>
    <source>
        <strain evidence="2">VKM Ac-1447</strain>
    </source>
</reference>
<comment type="caution">
    <text evidence="2">The sequence shown here is derived from an EMBL/GenBank/DDBJ whole genome shotgun (WGS) entry which is preliminary data.</text>
</comment>
<reference evidence="2" key="2">
    <citation type="submission" date="2023-01" db="EMBL/GenBank/DDBJ databases">
        <authorList>
            <person name="Sun Q."/>
            <person name="Evtushenko L."/>
        </authorList>
    </citation>
    <scope>NUCLEOTIDE SEQUENCE</scope>
    <source>
        <strain evidence="2">VKM Ac-1447</strain>
    </source>
</reference>
<keyword evidence="3" id="KW-1185">Reference proteome</keyword>